<dbReference type="EMBL" id="BDIP01000067">
    <property type="protein sequence ID" value="GIQ79857.1"/>
    <property type="molecule type" value="Genomic_DNA"/>
</dbReference>
<sequence>PQYSTLRVKVNKSVLQEPYSLKLHYHSFHASDDNWSVRGFPQPHNIGEPTAISTHGGAYLVRHCCDNHCDIVDMVLQSDSPDQLAVCLKDASGREWWSSNDGQNWHINKFTQTGWSPKRGLCFPSFHRNQASLSTLVVCNHTGGASVSLVYKAYRPGSETTLTHPTPECPVPQGWHKADLVKRADGVYGGGLRWRRDTLTERGGVTLAMAYVMKDEEGTHLLSNEGDLYWPLSVDTERGIGGEIRNSYGFRKSGFRADELCDMEVEGETGTEKGGVHQVDKAPAGKGIAAFGF</sequence>
<protein>
    <submittedName>
        <fullName evidence="1">Uncharacterized protein</fullName>
    </submittedName>
</protein>
<feature type="non-terminal residue" evidence="1">
    <location>
        <position position="1"/>
    </location>
</feature>
<accession>A0A9K3GEM0</accession>
<dbReference type="AlphaFoldDB" id="A0A9K3GEM0"/>
<dbReference type="Proteomes" id="UP000265618">
    <property type="component" value="Unassembled WGS sequence"/>
</dbReference>
<evidence type="ECO:0000313" key="2">
    <source>
        <dbReference type="Proteomes" id="UP000265618"/>
    </source>
</evidence>
<comment type="caution">
    <text evidence="1">The sequence shown here is derived from an EMBL/GenBank/DDBJ whole genome shotgun (WGS) entry which is preliminary data.</text>
</comment>
<organism evidence="1 2">
    <name type="scientific">Kipferlia bialata</name>
    <dbReference type="NCBI Taxonomy" id="797122"/>
    <lineage>
        <taxon>Eukaryota</taxon>
        <taxon>Metamonada</taxon>
        <taxon>Carpediemonas-like organisms</taxon>
        <taxon>Kipferlia</taxon>
    </lineage>
</organism>
<keyword evidence="2" id="KW-1185">Reference proteome</keyword>
<evidence type="ECO:0000313" key="1">
    <source>
        <dbReference type="EMBL" id="GIQ79857.1"/>
    </source>
</evidence>
<proteinExistence type="predicted"/>
<reference evidence="1 2" key="1">
    <citation type="journal article" date="2018" name="PLoS ONE">
        <title>The draft genome of Kipferlia bialata reveals reductive genome evolution in fornicate parasites.</title>
        <authorList>
            <person name="Tanifuji G."/>
            <person name="Takabayashi S."/>
            <person name="Kume K."/>
            <person name="Takagi M."/>
            <person name="Nakayama T."/>
            <person name="Kamikawa R."/>
            <person name="Inagaki Y."/>
            <person name="Hashimoto T."/>
        </authorList>
    </citation>
    <scope>NUCLEOTIDE SEQUENCE [LARGE SCALE GENOMIC DNA]</scope>
    <source>
        <strain evidence="1">NY0173</strain>
    </source>
</reference>
<gene>
    <name evidence="1" type="ORF">KIPB_000560</name>
</gene>
<name>A0A9K3GEM0_9EUKA</name>